<protein>
    <recommendedName>
        <fullName evidence="5">Type VI secretion system contractile sheath large subunit</fullName>
    </recommendedName>
</protein>
<reference evidence="3" key="1">
    <citation type="submission" date="2022-01" db="EMBL/GenBank/DDBJ databases">
        <authorList>
            <person name="Lagorce A."/>
        </authorList>
    </citation>
    <scope>NUCLEOTIDE SEQUENCE</scope>
    <source>
        <strain evidence="3">Th15_F1_D04</strain>
    </source>
</reference>
<dbReference type="PANTHER" id="PTHR35565">
    <property type="entry name" value="CYTOPLASMIC PROTEIN-RELATED"/>
    <property type="match status" value="1"/>
</dbReference>
<dbReference type="Proteomes" id="UP001295420">
    <property type="component" value="Unassembled WGS sequence"/>
</dbReference>
<dbReference type="Pfam" id="PF18945">
    <property type="entry name" value="VipB_2"/>
    <property type="match status" value="1"/>
</dbReference>
<feature type="domain" description="TssC1 C-terminal" evidence="2">
    <location>
        <begin position="365"/>
        <end position="474"/>
    </location>
</feature>
<dbReference type="Pfam" id="PF05943">
    <property type="entry name" value="VipB"/>
    <property type="match status" value="1"/>
</dbReference>
<accession>A0AAU9PZW2</accession>
<dbReference type="EMBL" id="CAKMTQ010000001">
    <property type="protein sequence ID" value="CAH1521392.1"/>
    <property type="molecule type" value="Genomic_DNA"/>
</dbReference>
<feature type="domain" description="TssC1 N-terminal" evidence="1">
    <location>
        <begin position="65"/>
        <end position="359"/>
    </location>
</feature>
<dbReference type="InterPro" id="IPR010269">
    <property type="entry name" value="T6SS_TssC-like"/>
</dbReference>
<proteinExistence type="predicted"/>
<evidence type="ECO:0000259" key="1">
    <source>
        <dbReference type="Pfam" id="PF05943"/>
    </source>
</evidence>
<gene>
    <name evidence="3" type="ORF">THF1D04_10839</name>
</gene>
<evidence type="ECO:0000313" key="3">
    <source>
        <dbReference type="EMBL" id="CAH1521392.1"/>
    </source>
</evidence>
<name>A0AAU9PZW2_9VIBR</name>
<dbReference type="PANTHER" id="PTHR35565:SF1">
    <property type="entry name" value="TYPE VI SECRETION SYSTEM CONTRACTILE SHEATH LARGE SUBUNIT"/>
    <property type="match status" value="1"/>
</dbReference>
<sequence length="478" mass="54592">MLRPSQFDLGHKDSMSKIYHSGWQTQFIQLDDKDSDFLQEALSLLSQVSRSALDNPDALITHISRLIAEIDNKLSKQMDTLLHHPEFEALQTNWLGLQGLATLPVNYQRTQLKLLNMSWEEVSSDVNQAYSTKTSELYNKIGNQELNTLGGHPFGCLLFTQPVAADMDFESDYDDLFTVELLSRLGEATLCPMLFAPNRDFFVESGADWLSDINRIEKILASPDYQSWQSLRSKSSARFVGFVMPEMCMRTRYKNAKVGFIYNEKQNGLWGNAGFAFVSTIMREHQRVSWFGFLKSRWNDNNQGAVVNQSQSDSHFLIQPQTKVTLFGQLSTFYSRSGFIPLTKSPLSDKFYFNGNNSIWHNSESDNEKVLTQIQTSLMSCRIAHYLKVQVREMIGSFKTAAECELFLSQWIEKFSSNVAYANEETLSKYPLSFAKISVCDSDYHPGNFVCTLRIVPQYQYDHFSGEVVLTTELDEVA</sequence>
<comment type="caution">
    <text evidence="3">The sequence shown here is derived from an EMBL/GenBank/DDBJ whole genome shotgun (WGS) entry which is preliminary data.</text>
</comment>
<evidence type="ECO:0000313" key="4">
    <source>
        <dbReference type="Proteomes" id="UP001295420"/>
    </source>
</evidence>
<dbReference type="InterPro" id="IPR044031">
    <property type="entry name" value="TssC1_N"/>
</dbReference>
<evidence type="ECO:0000259" key="2">
    <source>
        <dbReference type="Pfam" id="PF18945"/>
    </source>
</evidence>
<dbReference type="InterPro" id="IPR044032">
    <property type="entry name" value="TssC1_C"/>
</dbReference>
<dbReference type="AlphaFoldDB" id="A0AAU9PZW2"/>
<organism evidence="3 4">
    <name type="scientific">Vibrio owensii</name>
    <dbReference type="NCBI Taxonomy" id="696485"/>
    <lineage>
        <taxon>Bacteria</taxon>
        <taxon>Pseudomonadati</taxon>
        <taxon>Pseudomonadota</taxon>
        <taxon>Gammaproteobacteria</taxon>
        <taxon>Vibrionales</taxon>
        <taxon>Vibrionaceae</taxon>
        <taxon>Vibrio</taxon>
    </lineage>
</organism>
<evidence type="ECO:0008006" key="5">
    <source>
        <dbReference type="Google" id="ProtNLM"/>
    </source>
</evidence>